<dbReference type="SUPFAM" id="SSF88697">
    <property type="entry name" value="PUA domain-like"/>
    <property type="match status" value="1"/>
</dbReference>
<dbReference type="AlphaFoldDB" id="A0A968GGT8"/>
<evidence type="ECO:0000313" key="2">
    <source>
        <dbReference type="EMBL" id="NIZ69571.1"/>
    </source>
</evidence>
<dbReference type="Gene3D" id="2.30.130.30">
    <property type="entry name" value="Hypothetical protein"/>
    <property type="match status" value="1"/>
</dbReference>
<comment type="caution">
    <text evidence="2">The sequence shown here is derived from an EMBL/GenBank/DDBJ whole genome shotgun (WGS) entry which is preliminary data.</text>
</comment>
<name>A0A968GGT8_9SPIO</name>
<dbReference type="Proteomes" id="UP000778951">
    <property type="component" value="Unassembled WGS sequence"/>
</dbReference>
<organism evidence="2 3">
    <name type="scientific">Entomospira culicis</name>
    <dbReference type="NCBI Taxonomy" id="2719989"/>
    <lineage>
        <taxon>Bacteria</taxon>
        <taxon>Pseudomonadati</taxon>
        <taxon>Spirochaetota</taxon>
        <taxon>Spirochaetia</taxon>
        <taxon>Spirochaetales</taxon>
        <taxon>Spirochaetaceae</taxon>
        <taxon>Entomospira</taxon>
    </lineage>
</organism>
<dbReference type="SMART" id="SM01022">
    <property type="entry name" value="ASCH"/>
    <property type="match status" value="1"/>
</dbReference>
<dbReference type="EMBL" id="JAATLM010000001">
    <property type="protein sequence ID" value="NIZ69571.1"/>
    <property type="molecule type" value="Genomic_DNA"/>
</dbReference>
<dbReference type="InterPro" id="IPR007374">
    <property type="entry name" value="ASCH_domain"/>
</dbReference>
<gene>
    <name evidence="2" type="ORF">HCT48_04990</name>
</gene>
<protein>
    <submittedName>
        <fullName evidence="2">ASCH domain-containing protein</fullName>
    </submittedName>
</protein>
<evidence type="ECO:0000259" key="1">
    <source>
        <dbReference type="SMART" id="SM01022"/>
    </source>
</evidence>
<sequence length="124" mass="14652">MKECQETANIVLSIKPQYASLILSGEKRYEYRKSIPKKKIARVYIYVTSPIKKIVGYFTVEEIIYKHVDDLWQETSATAGISQHDFYIYFKNRNHGYAFKIKKVFHLTKPRKLKSVAPQSFHYI</sequence>
<proteinExistence type="predicted"/>
<dbReference type="InterPro" id="IPR015947">
    <property type="entry name" value="PUA-like_sf"/>
</dbReference>
<feature type="domain" description="ASCH" evidence="1">
    <location>
        <begin position="12"/>
        <end position="105"/>
    </location>
</feature>
<evidence type="ECO:0000313" key="3">
    <source>
        <dbReference type="Proteomes" id="UP000778951"/>
    </source>
</evidence>
<keyword evidence="3" id="KW-1185">Reference proteome</keyword>
<reference evidence="2" key="1">
    <citation type="submission" date="2020-03" db="EMBL/GenBank/DDBJ databases">
        <title>Spirochaetal bacteria isolated from arthropods constitute a novel genus Entomospira genus novum within the order Spirochaetales.</title>
        <authorList>
            <person name="Grana-Miraglia L."/>
            <person name="Sikutova S."/>
            <person name="Fingerle V."/>
            <person name="Sing A."/>
            <person name="Castillo-Ramirez S."/>
            <person name="Margos G."/>
            <person name="Rudolf I."/>
        </authorList>
    </citation>
    <scope>NUCLEOTIDE SEQUENCE</scope>
    <source>
        <strain evidence="2">BR149</strain>
    </source>
</reference>
<dbReference type="Pfam" id="PF04266">
    <property type="entry name" value="ASCH"/>
    <property type="match status" value="1"/>
</dbReference>
<accession>A0A968GGT8</accession>
<dbReference type="RefSeq" id="WP_167695658.1">
    <property type="nucleotide sequence ID" value="NZ_JAATLL010000003.1"/>
</dbReference>